<gene>
    <name evidence="1" type="ORF">EXN66_Car021739</name>
</gene>
<proteinExistence type="predicted"/>
<reference evidence="2" key="2">
    <citation type="submission" date="2019-02" db="EMBL/GenBank/DDBJ databases">
        <title>Opniocepnalus argus Var Kimnra genome.</title>
        <authorList>
            <person name="Zhou C."/>
            <person name="Xiao S."/>
        </authorList>
    </citation>
    <scope>NUCLEOTIDE SEQUENCE [LARGE SCALE GENOMIC DNA]</scope>
</reference>
<keyword evidence="2" id="KW-1185">Reference proteome</keyword>
<dbReference type="AlphaFoldDB" id="A0A6G1QV05"/>
<evidence type="ECO:0000313" key="1">
    <source>
        <dbReference type="EMBL" id="KAF3706048.1"/>
    </source>
</evidence>
<evidence type="ECO:0000313" key="2">
    <source>
        <dbReference type="Proteomes" id="UP000503349"/>
    </source>
</evidence>
<reference evidence="1 2" key="1">
    <citation type="submission" date="2019-02" db="EMBL/GenBank/DDBJ databases">
        <title>Opniocepnalus argus genome.</title>
        <authorList>
            <person name="Zhou C."/>
            <person name="Xiao S."/>
        </authorList>
    </citation>
    <scope>NUCLEOTIDE SEQUENCE [LARGE SCALE GENOMIC DNA]</scope>
    <source>
        <strain evidence="1">OARG1902GOOAL</strain>
        <tissue evidence="1">Muscle</tissue>
    </source>
</reference>
<protein>
    <submittedName>
        <fullName evidence="1">Uncharacterized protein</fullName>
    </submittedName>
</protein>
<accession>A0A6G1QV05</accession>
<dbReference type="Proteomes" id="UP000503349">
    <property type="component" value="Chromosome 23"/>
</dbReference>
<name>A0A6G1QV05_CHAAH</name>
<dbReference type="EMBL" id="CM015734">
    <property type="protein sequence ID" value="KAF3706048.1"/>
    <property type="molecule type" value="Genomic_DNA"/>
</dbReference>
<sequence>MGVGCFKCLHSDVIQRYSRHFEITSSAQRGNRIPQWIVLSFDWLLFLSHYINLGK</sequence>
<organism evidence="1 2">
    <name type="scientific">Channa argus</name>
    <name type="common">Northern snakehead</name>
    <name type="synonym">Ophicephalus argus</name>
    <dbReference type="NCBI Taxonomy" id="215402"/>
    <lineage>
        <taxon>Eukaryota</taxon>
        <taxon>Metazoa</taxon>
        <taxon>Chordata</taxon>
        <taxon>Craniata</taxon>
        <taxon>Vertebrata</taxon>
        <taxon>Euteleostomi</taxon>
        <taxon>Actinopterygii</taxon>
        <taxon>Neopterygii</taxon>
        <taxon>Teleostei</taxon>
        <taxon>Neoteleostei</taxon>
        <taxon>Acanthomorphata</taxon>
        <taxon>Anabantaria</taxon>
        <taxon>Anabantiformes</taxon>
        <taxon>Channoidei</taxon>
        <taxon>Channidae</taxon>
        <taxon>Channa</taxon>
    </lineage>
</organism>